<dbReference type="InterPro" id="IPR004175">
    <property type="entry name" value="RNA_CPDase"/>
</dbReference>
<comment type="function">
    <text evidence="2">Hydrolyzes RNA 2',3'-cyclic phosphodiester to an RNA 2'-phosphomonoester.</text>
</comment>
<dbReference type="Pfam" id="PF13563">
    <property type="entry name" value="2_5_RNA_ligase2"/>
    <property type="match status" value="1"/>
</dbReference>
<dbReference type="SUPFAM" id="SSF55144">
    <property type="entry name" value="LigT-like"/>
    <property type="match status" value="1"/>
</dbReference>
<protein>
    <recommendedName>
        <fullName evidence="2">RNA 2',3'-cyclic phosphodiesterase</fullName>
        <shortName evidence="2">RNA 2',3'-CPDase</shortName>
        <ecNumber evidence="2">3.1.4.58</ecNumber>
    </recommendedName>
</protein>
<feature type="short sequence motif" description="HXTX 1" evidence="2">
    <location>
        <begin position="36"/>
        <end position="39"/>
    </location>
</feature>
<sequence length="179" mass="20349">MRLFIALGIPHPLSELLNGLRGSLSEVNWMPPETYHLTLRFIGEVTDRHLMEDIHYALSTIHAPAFDLFPDAPGLFERPASPAVLWMGVARNDSLLHLQRKIDTAMRRAGLAERRRRFVPHITLGTIAHPDPSRLASWLQRQAPFNSSPTRIRNFSLYSSLRGKEAPTYEVLEDYSLSP</sequence>
<dbReference type="PANTHER" id="PTHR35561:SF1">
    <property type="entry name" value="RNA 2',3'-CYCLIC PHOSPHODIESTERASE"/>
    <property type="match status" value="1"/>
</dbReference>
<proteinExistence type="inferred from homology"/>
<evidence type="ECO:0000313" key="4">
    <source>
        <dbReference type="Proteomes" id="UP000247609"/>
    </source>
</evidence>
<dbReference type="AlphaFoldDB" id="A0A318QCD1"/>
<reference evidence="3 4" key="1">
    <citation type="submission" date="2017-07" db="EMBL/GenBank/DDBJ databases">
        <title>A draft genome sequence of Komagataeibacter sp. T5K1.</title>
        <authorList>
            <person name="Skraban J."/>
            <person name="Cleenwerck I."/>
            <person name="Vandamme P."/>
            <person name="Trcek J."/>
        </authorList>
    </citation>
    <scope>NUCLEOTIDE SEQUENCE [LARGE SCALE GENOMIC DNA]</scope>
    <source>
        <strain evidence="3 4">T5K1</strain>
    </source>
</reference>
<organism evidence="3 4">
    <name type="scientific">Novacetimonas pomaceti</name>
    <dbReference type="NCBI Taxonomy" id="2021998"/>
    <lineage>
        <taxon>Bacteria</taxon>
        <taxon>Pseudomonadati</taxon>
        <taxon>Pseudomonadota</taxon>
        <taxon>Alphaproteobacteria</taxon>
        <taxon>Acetobacterales</taxon>
        <taxon>Acetobacteraceae</taxon>
        <taxon>Novacetimonas</taxon>
    </lineage>
</organism>
<dbReference type="GO" id="GO:0008664">
    <property type="term" value="F:RNA 2',3'-cyclic 3'-phosphodiesterase activity"/>
    <property type="evidence" value="ECO:0007669"/>
    <property type="project" value="UniProtKB-EC"/>
</dbReference>
<comment type="catalytic activity">
    <reaction evidence="2">
        <text>a 3'-end 2',3'-cyclophospho-ribonucleotide-RNA + H2O = a 3'-end 2'-phospho-ribonucleotide-RNA + H(+)</text>
        <dbReference type="Rhea" id="RHEA:11828"/>
        <dbReference type="Rhea" id="RHEA-COMP:10464"/>
        <dbReference type="Rhea" id="RHEA-COMP:17353"/>
        <dbReference type="ChEBI" id="CHEBI:15377"/>
        <dbReference type="ChEBI" id="CHEBI:15378"/>
        <dbReference type="ChEBI" id="CHEBI:83064"/>
        <dbReference type="ChEBI" id="CHEBI:173113"/>
        <dbReference type="EC" id="3.1.4.58"/>
    </reaction>
</comment>
<evidence type="ECO:0000313" key="3">
    <source>
        <dbReference type="EMBL" id="PYD76605.1"/>
    </source>
</evidence>
<comment type="similarity">
    <text evidence="2">Belongs to the 2H phosphoesterase superfamily. ThpR family.</text>
</comment>
<dbReference type="Proteomes" id="UP000247609">
    <property type="component" value="Unassembled WGS sequence"/>
</dbReference>
<evidence type="ECO:0000256" key="2">
    <source>
        <dbReference type="HAMAP-Rule" id="MF_01940"/>
    </source>
</evidence>
<comment type="caution">
    <text evidence="3">The sequence shown here is derived from an EMBL/GenBank/DDBJ whole genome shotgun (WGS) entry which is preliminary data.</text>
</comment>
<keyword evidence="1 2" id="KW-0378">Hydrolase</keyword>
<dbReference type="EC" id="3.1.4.58" evidence="2"/>
<dbReference type="PANTHER" id="PTHR35561">
    <property type="entry name" value="RNA 2',3'-CYCLIC PHOSPHODIESTERASE"/>
    <property type="match status" value="1"/>
</dbReference>
<evidence type="ECO:0000256" key="1">
    <source>
        <dbReference type="ARBA" id="ARBA00022801"/>
    </source>
</evidence>
<name>A0A318QCD1_9PROT</name>
<dbReference type="GO" id="GO:0004113">
    <property type="term" value="F:2',3'-cyclic-nucleotide 3'-phosphodiesterase activity"/>
    <property type="evidence" value="ECO:0007669"/>
    <property type="project" value="InterPro"/>
</dbReference>
<dbReference type="Gene3D" id="3.90.1140.10">
    <property type="entry name" value="Cyclic phosphodiesterase"/>
    <property type="match status" value="1"/>
</dbReference>
<feature type="short sequence motif" description="HXTX 2" evidence="2">
    <location>
        <begin position="121"/>
        <end position="124"/>
    </location>
</feature>
<feature type="active site" description="Proton acceptor" evidence="2">
    <location>
        <position position="121"/>
    </location>
</feature>
<dbReference type="EMBL" id="NOXG01000002">
    <property type="protein sequence ID" value="PYD76605.1"/>
    <property type="molecule type" value="Genomic_DNA"/>
</dbReference>
<dbReference type="RefSeq" id="WP_110527061.1">
    <property type="nucleotide sequence ID" value="NZ_NOXG01000002.1"/>
</dbReference>
<gene>
    <name evidence="3" type="ORF">CFR71_03560</name>
</gene>
<dbReference type="NCBIfam" id="TIGR02258">
    <property type="entry name" value="2_5_ligase"/>
    <property type="match status" value="1"/>
</dbReference>
<feature type="active site" description="Proton donor" evidence="2">
    <location>
        <position position="36"/>
    </location>
</feature>
<dbReference type="InterPro" id="IPR009097">
    <property type="entry name" value="Cyclic_Pdiesterase"/>
</dbReference>
<dbReference type="HAMAP" id="MF_01940">
    <property type="entry name" value="RNA_CPDase"/>
    <property type="match status" value="1"/>
</dbReference>
<accession>A0A318QCD1</accession>